<accession>A0A918ZKE5</accession>
<evidence type="ECO:0000259" key="14">
    <source>
        <dbReference type="Pfam" id="PF17941"/>
    </source>
</evidence>
<dbReference type="SUPFAM" id="SSF56024">
    <property type="entry name" value="Phospholipase D/nuclease"/>
    <property type="match status" value="2"/>
</dbReference>
<evidence type="ECO:0000259" key="12">
    <source>
        <dbReference type="Pfam" id="PF13089"/>
    </source>
</evidence>
<dbReference type="FunFam" id="3.30.870.10:FF:000001">
    <property type="entry name" value="Polyphosphate kinase"/>
    <property type="match status" value="1"/>
</dbReference>
<dbReference type="SUPFAM" id="SSF140356">
    <property type="entry name" value="PPK N-terminal domain-like"/>
    <property type="match status" value="1"/>
</dbReference>
<dbReference type="NCBIfam" id="NF003921">
    <property type="entry name" value="PRK05443.2-2"/>
    <property type="match status" value="1"/>
</dbReference>
<name>A0A918ZKE5_9ACTN</name>
<dbReference type="InterPro" id="IPR041108">
    <property type="entry name" value="PP_kinase_C_1"/>
</dbReference>
<feature type="binding site" evidence="8">
    <location>
        <position position="111"/>
    </location>
    <ligand>
        <name>ATP</name>
        <dbReference type="ChEBI" id="CHEBI:30616"/>
    </ligand>
</feature>
<evidence type="ECO:0000256" key="10">
    <source>
        <dbReference type="SAM" id="MobiDB-lite"/>
    </source>
</evidence>
<feature type="domain" description="Polyphosphate kinase middle" evidence="11">
    <location>
        <begin position="188"/>
        <end position="363"/>
    </location>
</feature>
<evidence type="ECO:0000256" key="5">
    <source>
        <dbReference type="ARBA" id="ARBA00022777"/>
    </source>
</evidence>
<feature type="binding site" evidence="8">
    <location>
        <position position="441"/>
    </location>
    <ligand>
        <name>Mg(2+)</name>
        <dbReference type="ChEBI" id="CHEBI:18420"/>
    </ligand>
</feature>
<feature type="region of interest" description="Disordered" evidence="10">
    <location>
        <begin position="1"/>
        <end position="33"/>
    </location>
</feature>
<dbReference type="InterPro" id="IPR025200">
    <property type="entry name" value="PPK_C_dom2"/>
</dbReference>
<keyword evidence="4 8" id="KW-0547">Nucleotide-binding</keyword>
<keyword evidence="7 8" id="KW-0460">Magnesium</keyword>
<sequence>MSEPTAQTDRTTSPDADGIRHAQPSVGSLAAHRPHTVAATVSDLDPDLDADLDGYDEDAASGYDGAALPQGRFLDRERSWLAFNERVLELAEDPDTPLLERANFLAIFASNLDEFFMVRVAGLKRRIATGVATRSASGLQPREVLELIWTRSRELMARHAACYQEEVAPALADEGIHVVRWHELTDKEQSRLYTLFMQRIFPVLTPLAVDPAHPFPYISGLSLNLAVVIENPVSGHEHFARVKVPPLLSRFLEASPQRYVPIEDVIAAPKHLQELFPGMNIKEHHMFRLTRNEDLEVEEDDAENLLKALEKELMRRRFGPPVRLEVEESIDDKVLNLLMRELKVSESEVHPLPGPLDLTGLFAIAGLDRPELKYPKYVAGTHRDLAEVESASAPDIFAALRGGHDVLLHHPYDSFSTSVQLFLEQAAADENVLAIKQTLYRTSGDSPIVDALIDAAESGKQVLVLVELKARFDEQANIKWARKLEEAGCHVVYGLVGLKTHCKLSLVVRQEGDQLVRYSHVGTGNYHPKTARLYEDLGLLTANQEVGADLSDLFNRLSGYSRRETYRRLLVAPRSLRDGLTARVDREIQHHRAGRPAYVRIKVNSIVDEAVIDALYRASQAGVTVDVWVRGICAVRPGVAGLSENIRVRSVLGRFLEHSRIFAFCNGGEPEVWIGSADMMHRNLDRRIEALVKVTAPAHRATLGRLLETGMSDTTASWHLGADGNWTRHATDPDGQPLRNVQEMLIDARRRRRGTATP</sequence>
<feature type="binding site" evidence="8">
    <location>
        <position position="658"/>
    </location>
    <ligand>
        <name>ATP</name>
        <dbReference type="ChEBI" id="CHEBI:30616"/>
    </ligand>
</feature>
<dbReference type="GO" id="GO:0005524">
    <property type="term" value="F:ATP binding"/>
    <property type="evidence" value="ECO:0007669"/>
    <property type="project" value="UniProtKB-KW"/>
</dbReference>
<dbReference type="Pfam" id="PF02503">
    <property type="entry name" value="PP_kinase"/>
    <property type="match status" value="1"/>
</dbReference>
<dbReference type="EC" id="2.7.4.1" evidence="8 9"/>
<dbReference type="Pfam" id="PF13090">
    <property type="entry name" value="PP_kinase_C"/>
    <property type="match status" value="1"/>
</dbReference>
<dbReference type="GO" id="GO:0008976">
    <property type="term" value="F:polyphosphate kinase activity"/>
    <property type="evidence" value="ECO:0007669"/>
    <property type="project" value="UniProtKB-UniRule"/>
</dbReference>
<evidence type="ECO:0000256" key="1">
    <source>
        <dbReference type="ARBA" id="ARBA00022553"/>
    </source>
</evidence>
<evidence type="ECO:0000256" key="2">
    <source>
        <dbReference type="ARBA" id="ARBA00022679"/>
    </source>
</evidence>
<feature type="binding site" evidence="8">
    <location>
        <position position="630"/>
    </location>
    <ligand>
        <name>ATP</name>
        <dbReference type="ChEBI" id="CHEBI:30616"/>
    </ligand>
</feature>
<dbReference type="GO" id="GO:0006799">
    <property type="term" value="P:polyphosphate biosynthetic process"/>
    <property type="evidence" value="ECO:0007669"/>
    <property type="project" value="UniProtKB-UniRule"/>
</dbReference>
<dbReference type="GO" id="GO:0009358">
    <property type="term" value="C:polyphosphate kinase complex"/>
    <property type="evidence" value="ECO:0007669"/>
    <property type="project" value="InterPro"/>
</dbReference>
<comment type="similarity">
    <text evidence="8 9">Belongs to the polyphosphate kinase 1 (PPK1) family.</text>
</comment>
<organism evidence="15 16">
    <name type="scientific">Streptomyces longispororuber</name>
    <dbReference type="NCBI Taxonomy" id="68230"/>
    <lineage>
        <taxon>Bacteria</taxon>
        <taxon>Bacillati</taxon>
        <taxon>Actinomycetota</taxon>
        <taxon>Actinomycetes</taxon>
        <taxon>Kitasatosporales</taxon>
        <taxon>Streptomycetaceae</taxon>
        <taxon>Streptomyces</taxon>
    </lineage>
</organism>
<dbReference type="NCBIfam" id="NF003922">
    <property type="entry name" value="PRK05443.2-3"/>
    <property type="match status" value="1"/>
</dbReference>
<dbReference type="InterPro" id="IPR036830">
    <property type="entry name" value="PP_kinase_middle_dom_sf"/>
</dbReference>
<dbReference type="GO" id="GO:0046872">
    <property type="term" value="F:metal ion binding"/>
    <property type="evidence" value="ECO:0007669"/>
    <property type="project" value="UniProtKB-KW"/>
</dbReference>
<evidence type="ECO:0000256" key="7">
    <source>
        <dbReference type="ARBA" id="ARBA00022842"/>
    </source>
</evidence>
<feature type="binding site" evidence="8">
    <location>
        <position position="534"/>
    </location>
    <ligand>
        <name>ATP</name>
        <dbReference type="ChEBI" id="CHEBI:30616"/>
    </ligand>
</feature>
<evidence type="ECO:0000313" key="15">
    <source>
        <dbReference type="EMBL" id="GHE57504.1"/>
    </source>
</evidence>
<dbReference type="InterPro" id="IPR024953">
    <property type="entry name" value="PP_kinase_middle"/>
</dbReference>
<evidence type="ECO:0000256" key="4">
    <source>
        <dbReference type="ARBA" id="ARBA00022741"/>
    </source>
</evidence>
<evidence type="ECO:0000256" key="3">
    <source>
        <dbReference type="ARBA" id="ARBA00022723"/>
    </source>
</evidence>
<keyword evidence="16" id="KW-1185">Reference proteome</keyword>
<dbReference type="Pfam" id="PF17941">
    <property type="entry name" value="PP_kinase_C_1"/>
    <property type="match status" value="1"/>
</dbReference>
<keyword evidence="3 8" id="KW-0479">Metal-binding</keyword>
<dbReference type="InterPro" id="IPR025198">
    <property type="entry name" value="PPK_N_dom"/>
</dbReference>
<keyword evidence="6 8" id="KW-0067">ATP-binding</keyword>
<keyword evidence="2 8" id="KW-0808">Transferase</keyword>
<feature type="domain" description="Polyphosphate kinase C-terminal" evidence="13">
    <location>
        <begin position="569"/>
        <end position="732"/>
    </location>
</feature>
<dbReference type="CDD" id="cd09165">
    <property type="entry name" value="PLDc_PaPPK1_C1_like"/>
    <property type="match status" value="1"/>
</dbReference>
<dbReference type="PANTHER" id="PTHR30218">
    <property type="entry name" value="POLYPHOSPHATE KINASE"/>
    <property type="match status" value="1"/>
</dbReference>
<feature type="active site" description="Phosphohistidine intermediate" evidence="8">
    <location>
        <position position="501"/>
    </location>
</feature>
<dbReference type="HAMAP" id="MF_00347">
    <property type="entry name" value="Polyphosphate_kinase"/>
    <property type="match status" value="1"/>
</dbReference>
<dbReference type="Gene3D" id="3.30.1840.10">
    <property type="entry name" value="Polyphosphate kinase middle domain"/>
    <property type="match status" value="1"/>
</dbReference>
<comment type="PTM">
    <text evidence="8 9">An intermediate of this reaction is the autophosphorylated ppk in which a phosphate is covalently linked to a histidine residue through a N-P bond.</text>
</comment>
<feature type="binding site" evidence="8">
    <location>
        <position position="471"/>
    </location>
    <ligand>
        <name>Mg(2+)</name>
        <dbReference type="ChEBI" id="CHEBI:18420"/>
    </ligand>
</feature>
<dbReference type="NCBIfam" id="NF003917">
    <property type="entry name" value="PRK05443.1-1"/>
    <property type="match status" value="1"/>
</dbReference>
<comment type="function">
    <text evidence="8 9">Catalyzes the reversible transfer of the terminal phosphate of ATP to form a long-chain polyphosphate (polyP).</text>
</comment>
<dbReference type="RefSeq" id="WP_190136265.1">
    <property type="nucleotide sequence ID" value="NZ_BNBT01000034.1"/>
</dbReference>
<comment type="catalytic activity">
    <reaction evidence="8 9">
        <text>[phosphate](n) + ATP = [phosphate](n+1) + ADP</text>
        <dbReference type="Rhea" id="RHEA:19573"/>
        <dbReference type="Rhea" id="RHEA-COMP:9859"/>
        <dbReference type="Rhea" id="RHEA-COMP:14280"/>
        <dbReference type="ChEBI" id="CHEBI:16838"/>
        <dbReference type="ChEBI" id="CHEBI:30616"/>
        <dbReference type="ChEBI" id="CHEBI:456216"/>
        <dbReference type="EC" id="2.7.4.1"/>
    </reaction>
</comment>
<evidence type="ECO:0000256" key="9">
    <source>
        <dbReference type="RuleBase" id="RU003800"/>
    </source>
</evidence>
<reference evidence="15" key="1">
    <citation type="journal article" date="2014" name="Int. J. Syst. Evol. Microbiol.">
        <title>Complete genome sequence of Corynebacterium casei LMG S-19264T (=DSM 44701T), isolated from a smear-ripened cheese.</title>
        <authorList>
            <consortium name="US DOE Joint Genome Institute (JGI-PGF)"/>
            <person name="Walter F."/>
            <person name="Albersmeier A."/>
            <person name="Kalinowski J."/>
            <person name="Ruckert C."/>
        </authorList>
    </citation>
    <scope>NUCLEOTIDE SEQUENCE</scope>
    <source>
        <strain evidence="15">JCM 4784</strain>
    </source>
</reference>
<protein>
    <recommendedName>
        <fullName evidence="8 9">Polyphosphate kinase</fullName>
        <ecNumber evidence="8 9">2.7.4.1</ecNumber>
    </recommendedName>
    <alternativeName>
        <fullName evidence="8">ATP-polyphosphate phosphotransferase</fullName>
    </alternativeName>
    <alternativeName>
        <fullName evidence="8">Polyphosphoric acid kinase</fullName>
    </alternativeName>
</protein>
<dbReference type="AlphaFoldDB" id="A0A918ZKE5"/>
<keyword evidence="5 8" id="KW-0418">Kinase</keyword>
<evidence type="ECO:0000313" key="16">
    <source>
        <dbReference type="Proteomes" id="UP000608024"/>
    </source>
</evidence>
<dbReference type="PANTHER" id="PTHR30218:SF0">
    <property type="entry name" value="POLYPHOSPHATE KINASE"/>
    <property type="match status" value="1"/>
</dbReference>
<dbReference type="SUPFAM" id="SSF143724">
    <property type="entry name" value="PHP14-like"/>
    <property type="match status" value="1"/>
</dbReference>
<evidence type="ECO:0000259" key="11">
    <source>
        <dbReference type="Pfam" id="PF02503"/>
    </source>
</evidence>
<dbReference type="Proteomes" id="UP000608024">
    <property type="component" value="Unassembled WGS sequence"/>
</dbReference>
<evidence type="ECO:0000256" key="8">
    <source>
        <dbReference type="HAMAP-Rule" id="MF_00347"/>
    </source>
</evidence>
<evidence type="ECO:0000259" key="13">
    <source>
        <dbReference type="Pfam" id="PF13090"/>
    </source>
</evidence>
<feature type="domain" description="Polyphosphate kinase N-terminal" evidence="12">
    <location>
        <begin position="73"/>
        <end position="179"/>
    </location>
</feature>
<gene>
    <name evidence="8 15" type="primary">ppk</name>
    <name evidence="15" type="ORF">GCM10018785_28350</name>
</gene>
<comment type="cofactor">
    <cofactor evidence="8">
        <name>Mg(2+)</name>
        <dbReference type="ChEBI" id="CHEBI:18420"/>
    </cofactor>
</comment>
<dbReference type="Gene3D" id="3.30.870.10">
    <property type="entry name" value="Endonuclease Chain A"/>
    <property type="match status" value="2"/>
</dbReference>
<dbReference type="Gene3D" id="1.20.58.310">
    <property type="entry name" value="Polyphosphate kinase N-terminal domain"/>
    <property type="match status" value="1"/>
</dbReference>
<dbReference type="EMBL" id="BNBT01000034">
    <property type="protein sequence ID" value="GHE57504.1"/>
    <property type="molecule type" value="Genomic_DNA"/>
</dbReference>
<evidence type="ECO:0000256" key="6">
    <source>
        <dbReference type="ARBA" id="ARBA00022840"/>
    </source>
</evidence>
<dbReference type="InterPro" id="IPR036832">
    <property type="entry name" value="PPK_N_dom_sf"/>
</dbReference>
<reference evidence="15" key="2">
    <citation type="submission" date="2020-09" db="EMBL/GenBank/DDBJ databases">
        <authorList>
            <person name="Sun Q."/>
            <person name="Ohkuma M."/>
        </authorList>
    </citation>
    <scope>NUCLEOTIDE SEQUENCE</scope>
    <source>
        <strain evidence="15">JCM 4784</strain>
    </source>
</reference>
<dbReference type="PIRSF" id="PIRSF015589">
    <property type="entry name" value="PP_kinase"/>
    <property type="match status" value="1"/>
</dbReference>
<dbReference type="CDD" id="cd09168">
    <property type="entry name" value="PLDc_PaPPK1_C2_like"/>
    <property type="match status" value="1"/>
</dbReference>
<feature type="compositionally biased region" description="Polar residues" evidence="10">
    <location>
        <begin position="1"/>
        <end position="14"/>
    </location>
</feature>
<keyword evidence="1 8" id="KW-0597">Phosphoprotein</keyword>
<dbReference type="Pfam" id="PF13089">
    <property type="entry name" value="PP_kinase_N"/>
    <property type="match status" value="1"/>
</dbReference>
<feature type="domain" description="Polyphosphate kinase C-terminal" evidence="14">
    <location>
        <begin position="396"/>
        <end position="562"/>
    </location>
</feature>
<dbReference type="InterPro" id="IPR003414">
    <property type="entry name" value="PP_kinase"/>
</dbReference>
<comment type="caution">
    <text evidence="15">The sequence shown here is derived from an EMBL/GenBank/DDBJ whole genome shotgun (WGS) entry which is preliminary data.</text>
</comment>
<dbReference type="NCBIfam" id="NF003918">
    <property type="entry name" value="PRK05443.1-2"/>
    <property type="match status" value="1"/>
</dbReference>
<dbReference type="NCBIfam" id="TIGR03705">
    <property type="entry name" value="poly_P_kin"/>
    <property type="match status" value="1"/>
</dbReference>
<proteinExistence type="inferred from homology"/>